<comment type="caution">
    <text evidence="2">The sequence shown here is derived from an EMBL/GenBank/DDBJ whole genome shotgun (WGS) entry which is preliminary data.</text>
</comment>
<evidence type="ECO:0000313" key="3">
    <source>
        <dbReference type="Proteomes" id="UP000323632"/>
    </source>
</evidence>
<dbReference type="Pfam" id="PF12730">
    <property type="entry name" value="ABC2_membrane_4"/>
    <property type="match status" value="1"/>
</dbReference>
<feature type="transmembrane region" description="Helical" evidence="1">
    <location>
        <begin position="146"/>
        <end position="166"/>
    </location>
</feature>
<reference evidence="2 3" key="1">
    <citation type="submission" date="2019-09" db="EMBL/GenBank/DDBJ databases">
        <title>Genome sequence and assembly of Taibaiella sp.</title>
        <authorList>
            <person name="Chhetri G."/>
        </authorList>
    </citation>
    <scope>NUCLEOTIDE SEQUENCE [LARGE SCALE GENOMIC DNA]</scope>
    <source>
        <strain evidence="2 3">KVB11</strain>
    </source>
</reference>
<keyword evidence="1" id="KW-1133">Transmembrane helix</keyword>
<accession>A0A5M6CIV3</accession>
<evidence type="ECO:0008006" key="4">
    <source>
        <dbReference type="Google" id="ProtNLM"/>
    </source>
</evidence>
<proteinExistence type="predicted"/>
<evidence type="ECO:0000256" key="1">
    <source>
        <dbReference type="SAM" id="Phobius"/>
    </source>
</evidence>
<feature type="transmembrane region" description="Helical" evidence="1">
    <location>
        <begin position="227"/>
        <end position="247"/>
    </location>
</feature>
<feature type="transmembrane region" description="Helical" evidence="1">
    <location>
        <begin position="56"/>
        <end position="79"/>
    </location>
</feature>
<evidence type="ECO:0000313" key="2">
    <source>
        <dbReference type="EMBL" id="KAA5534947.1"/>
    </source>
</evidence>
<dbReference type="Proteomes" id="UP000323632">
    <property type="component" value="Unassembled WGS sequence"/>
</dbReference>
<feature type="transmembrane region" description="Helical" evidence="1">
    <location>
        <begin position="12"/>
        <end position="36"/>
    </location>
</feature>
<gene>
    <name evidence="2" type="ORF">F0919_10130</name>
</gene>
<name>A0A5M6CIV3_9BACT</name>
<organism evidence="2 3">
    <name type="scientific">Taibaiella lutea</name>
    <dbReference type="NCBI Taxonomy" id="2608001"/>
    <lineage>
        <taxon>Bacteria</taxon>
        <taxon>Pseudomonadati</taxon>
        <taxon>Bacteroidota</taxon>
        <taxon>Chitinophagia</taxon>
        <taxon>Chitinophagales</taxon>
        <taxon>Chitinophagaceae</taxon>
        <taxon>Taibaiella</taxon>
    </lineage>
</organism>
<dbReference type="AlphaFoldDB" id="A0A5M6CIV3"/>
<feature type="transmembrane region" description="Helical" evidence="1">
    <location>
        <begin position="173"/>
        <end position="191"/>
    </location>
</feature>
<feature type="transmembrane region" description="Helical" evidence="1">
    <location>
        <begin position="106"/>
        <end position="126"/>
    </location>
</feature>
<keyword evidence="1" id="KW-0812">Transmembrane</keyword>
<sequence>MLHLLKIEWLKVKNYPTFWILLGLFALLLPLFNYQFSSGHVNGAQLFGQLFGFPNVWSILGFLTSWLVLFIAFLIIILITNEYRYKTSRQNIIDGWTRMQAFHAKCLIIILLAVFTTAYAGIWGLILGRIYSGNFDGATEGMDKLAYLFLLSLNYYGFAAMIAFLVKRSGLAIGLFMLYSFIAENIIKWQLRDYSFSSYLPLQSSDELLPFTPLKQLMKMAGGETEGPAVSAFVIASCVYIVLYYIISRYKLSKSDL</sequence>
<keyword evidence="3" id="KW-1185">Reference proteome</keyword>
<dbReference type="EMBL" id="VWSH01000002">
    <property type="protein sequence ID" value="KAA5534947.1"/>
    <property type="molecule type" value="Genomic_DNA"/>
</dbReference>
<protein>
    <recommendedName>
        <fullName evidence="4">ABC transporter permease</fullName>
    </recommendedName>
</protein>
<dbReference type="RefSeq" id="WP_150032626.1">
    <property type="nucleotide sequence ID" value="NZ_VWSH01000002.1"/>
</dbReference>
<keyword evidence="1" id="KW-0472">Membrane</keyword>